<sequence length="134" mass="14394">MAASSPKPNRRVFVVGVGMTKFEKPGRKDDFDYPEMAKEAGTKALEDAGISYDQIQHACVGYVYGDTTCGQRALYQLGMSGIPIYNVNNACATGSTALYMARNLILGGLADCVLAIGFEKMERGSLKKKVISGL</sequence>
<dbReference type="SUPFAM" id="SSF53901">
    <property type="entry name" value="Thiolase-like"/>
    <property type="match status" value="1"/>
</dbReference>
<dbReference type="PROSITE" id="PS00098">
    <property type="entry name" value="THIOLASE_1"/>
    <property type="match status" value="1"/>
</dbReference>
<dbReference type="Pfam" id="PF00108">
    <property type="entry name" value="Thiolase_N"/>
    <property type="match status" value="1"/>
</dbReference>
<accession>A0A8W8JS81</accession>
<dbReference type="PANTHER" id="PTHR42870:SF1">
    <property type="entry name" value="NON-SPECIFIC LIPID-TRANSFER PROTEIN-LIKE 2"/>
    <property type="match status" value="1"/>
</dbReference>
<dbReference type="GO" id="GO:0016747">
    <property type="term" value="F:acyltransferase activity, transferring groups other than amino-acyl groups"/>
    <property type="evidence" value="ECO:0007669"/>
    <property type="project" value="InterPro"/>
</dbReference>
<name>A0A8W8JS81_MAGGI</name>
<evidence type="ECO:0000313" key="4">
    <source>
        <dbReference type="Proteomes" id="UP000005408"/>
    </source>
</evidence>
<dbReference type="EnsemblMetazoa" id="G208.7">
    <property type="protein sequence ID" value="G208.7:cds"/>
    <property type="gene ID" value="G208"/>
</dbReference>
<dbReference type="AlphaFoldDB" id="A0A8W8JS81"/>
<dbReference type="Gene3D" id="3.40.47.10">
    <property type="match status" value="1"/>
</dbReference>
<organism evidence="3 4">
    <name type="scientific">Magallana gigas</name>
    <name type="common">Pacific oyster</name>
    <name type="synonym">Crassostrea gigas</name>
    <dbReference type="NCBI Taxonomy" id="29159"/>
    <lineage>
        <taxon>Eukaryota</taxon>
        <taxon>Metazoa</taxon>
        <taxon>Spiralia</taxon>
        <taxon>Lophotrochozoa</taxon>
        <taxon>Mollusca</taxon>
        <taxon>Bivalvia</taxon>
        <taxon>Autobranchia</taxon>
        <taxon>Pteriomorphia</taxon>
        <taxon>Ostreida</taxon>
        <taxon>Ostreoidea</taxon>
        <taxon>Ostreidae</taxon>
        <taxon>Magallana</taxon>
    </lineage>
</organism>
<evidence type="ECO:0000256" key="1">
    <source>
        <dbReference type="ARBA" id="ARBA00022679"/>
    </source>
</evidence>
<dbReference type="InterPro" id="IPR016039">
    <property type="entry name" value="Thiolase-like"/>
</dbReference>
<proteinExistence type="predicted"/>
<protein>
    <recommendedName>
        <fullName evidence="2">Thiolase N-terminal domain-containing protein</fullName>
    </recommendedName>
</protein>
<reference evidence="3" key="1">
    <citation type="submission" date="2022-08" db="UniProtKB">
        <authorList>
            <consortium name="EnsemblMetazoa"/>
        </authorList>
    </citation>
    <scope>IDENTIFICATION</scope>
    <source>
        <strain evidence="3">05x7-T-G4-1.051#20</strain>
    </source>
</reference>
<keyword evidence="4" id="KW-1185">Reference proteome</keyword>
<dbReference type="Proteomes" id="UP000005408">
    <property type="component" value="Unassembled WGS sequence"/>
</dbReference>
<feature type="domain" description="Thiolase N-terminal" evidence="2">
    <location>
        <begin position="12"/>
        <end position="127"/>
    </location>
</feature>
<keyword evidence="1" id="KW-0808">Transferase</keyword>
<dbReference type="InterPro" id="IPR020616">
    <property type="entry name" value="Thiolase_N"/>
</dbReference>
<dbReference type="PANTHER" id="PTHR42870">
    <property type="entry name" value="ACETYL-COA C-ACETYLTRANSFERASE"/>
    <property type="match status" value="1"/>
</dbReference>
<evidence type="ECO:0000313" key="3">
    <source>
        <dbReference type="EnsemblMetazoa" id="G208.7:cds"/>
    </source>
</evidence>
<evidence type="ECO:0000259" key="2">
    <source>
        <dbReference type="Pfam" id="PF00108"/>
    </source>
</evidence>
<dbReference type="InterPro" id="IPR020615">
    <property type="entry name" value="Thiolase_acyl_enz_int_AS"/>
</dbReference>